<keyword evidence="4" id="KW-0963">Cytoplasm</keyword>
<evidence type="ECO:0000256" key="4">
    <source>
        <dbReference type="ARBA" id="ARBA00022490"/>
    </source>
</evidence>
<keyword evidence="9" id="KW-0498">Mitosis</keyword>
<evidence type="ECO:0000256" key="2">
    <source>
        <dbReference type="ARBA" id="ARBA00004496"/>
    </source>
</evidence>
<proteinExistence type="inferred from homology"/>
<dbReference type="SMART" id="SM01074">
    <property type="entry name" value="Cdc6_C"/>
    <property type="match status" value="1"/>
</dbReference>
<evidence type="ECO:0000256" key="14">
    <source>
        <dbReference type="ARBA" id="ARBA00056036"/>
    </source>
</evidence>
<dbReference type="GO" id="GO:0045171">
    <property type="term" value="C:intercellular bridge"/>
    <property type="evidence" value="ECO:0007669"/>
    <property type="project" value="Ensembl"/>
</dbReference>
<dbReference type="InterPro" id="IPR036388">
    <property type="entry name" value="WH-like_DNA-bd_sf"/>
</dbReference>
<evidence type="ECO:0000256" key="9">
    <source>
        <dbReference type="ARBA" id="ARBA00022776"/>
    </source>
</evidence>
<dbReference type="GO" id="GO:0120283">
    <property type="term" value="F:protein serine/threonine kinase binding"/>
    <property type="evidence" value="ECO:0007669"/>
    <property type="project" value="Ensembl"/>
</dbReference>
<keyword evidence="8" id="KW-0547">Nucleotide-binding</keyword>
<feature type="domain" description="Cdc6 C-terminal" evidence="19">
    <location>
        <begin position="461"/>
        <end position="541"/>
    </location>
</feature>
<dbReference type="GO" id="GO:0051233">
    <property type="term" value="C:spindle midzone"/>
    <property type="evidence" value="ECO:0007669"/>
    <property type="project" value="Ensembl"/>
</dbReference>
<dbReference type="InterPro" id="IPR036390">
    <property type="entry name" value="WH_DNA-bd_sf"/>
</dbReference>
<dbReference type="FunFam" id="1.10.10.10:FF:000265">
    <property type="entry name" value="Cell division control protein"/>
    <property type="match status" value="1"/>
</dbReference>
<dbReference type="GO" id="GO:0006270">
    <property type="term" value="P:DNA replication initiation"/>
    <property type="evidence" value="ECO:0007669"/>
    <property type="project" value="UniProtKB-UniRule"/>
</dbReference>
<evidence type="ECO:0000256" key="11">
    <source>
        <dbReference type="ARBA" id="ARBA00022843"/>
    </source>
</evidence>
<dbReference type="InParanoid" id="A0A674IQK4"/>
<dbReference type="SUPFAM" id="SSF52540">
    <property type="entry name" value="P-loop containing nucleoside triphosphate hydrolases"/>
    <property type="match status" value="1"/>
</dbReference>
<dbReference type="Pfam" id="PF22606">
    <property type="entry name" value="Cdc6-ORC-like_ATPase_lid"/>
    <property type="match status" value="1"/>
</dbReference>
<dbReference type="FunCoup" id="A0A674IQK4">
    <property type="interactions" value="688"/>
</dbReference>
<keyword evidence="12 16" id="KW-0539">Nucleus</keyword>
<evidence type="ECO:0000259" key="18">
    <source>
        <dbReference type="SMART" id="SM00382"/>
    </source>
</evidence>
<name>A0A674IQK4_9SAUR</name>
<dbReference type="FunFam" id="1.10.8.60:FF:000058">
    <property type="entry name" value="Cell division control protein"/>
    <property type="match status" value="1"/>
</dbReference>
<dbReference type="InterPro" id="IPR050311">
    <property type="entry name" value="ORC1/CDC6"/>
</dbReference>
<evidence type="ECO:0000259" key="19">
    <source>
        <dbReference type="SMART" id="SM01074"/>
    </source>
</evidence>
<evidence type="ECO:0000256" key="15">
    <source>
        <dbReference type="ARBA" id="ARBA00062730"/>
    </source>
</evidence>
<dbReference type="GO" id="GO:0003688">
    <property type="term" value="F:DNA replication origin binding"/>
    <property type="evidence" value="ECO:0007669"/>
    <property type="project" value="TreeGrafter"/>
</dbReference>
<feature type="compositionally biased region" description="Basic and acidic residues" evidence="17">
    <location>
        <begin position="120"/>
        <end position="129"/>
    </location>
</feature>
<dbReference type="InterPro" id="IPR027417">
    <property type="entry name" value="P-loop_NTPase"/>
</dbReference>
<evidence type="ECO:0000256" key="13">
    <source>
        <dbReference type="ARBA" id="ARBA00023306"/>
    </source>
</evidence>
<dbReference type="GO" id="GO:0032467">
    <property type="term" value="P:positive regulation of cytokinesis"/>
    <property type="evidence" value="ECO:0007669"/>
    <property type="project" value="Ensembl"/>
</dbReference>
<evidence type="ECO:0000256" key="7">
    <source>
        <dbReference type="ARBA" id="ARBA00022705"/>
    </source>
</evidence>
<protein>
    <recommendedName>
        <fullName evidence="16">Cell division control protein</fullName>
    </recommendedName>
</protein>
<keyword evidence="7" id="KW-0235">DNA replication</keyword>
<keyword evidence="13" id="KW-0131">Cell cycle</keyword>
<evidence type="ECO:0000256" key="10">
    <source>
        <dbReference type="ARBA" id="ARBA00022840"/>
    </source>
</evidence>
<evidence type="ECO:0000256" key="1">
    <source>
        <dbReference type="ARBA" id="ARBA00004123"/>
    </source>
</evidence>
<dbReference type="GO" id="GO:0051984">
    <property type="term" value="P:positive regulation of chromosome segregation"/>
    <property type="evidence" value="ECO:0007669"/>
    <property type="project" value="Ensembl"/>
</dbReference>
<keyword evidence="6" id="KW-0132">Cell division</keyword>
<dbReference type="SMART" id="SM00382">
    <property type="entry name" value="AAA"/>
    <property type="match status" value="1"/>
</dbReference>
<dbReference type="GO" id="GO:0005654">
    <property type="term" value="C:nucleoplasm"/>
    <property type="evidence" value="ECO:0007669"/>
    <property type="project" value="Ensembl"/>
</dbReference>
<organism evidence="20 21">
    <name type="scientific">Terrapene triunguis</name>
    <name type="common">Three-toed box turtle</name>
    <dbReference type="NCBI Taxonomy" id="2587831"/>
    <lineage>
        <taxon>Eukaryota</taxon>
        <taxon>Metazoa</taxon>
        <taxon>Chordata</taxon>
        <taxon>Craniata</taxon>
        <taxon>Vertebrata</taxon>
        <taxon>Euteleostomi</taxon>
        <taxon>Archelosauria</taxon>
        <taxon>Testudinata</taxon>
        <taxon>Testudines</taxon>
        <taxon>Cryptodira</taxon>
        <taxon>Durocryptodira</taxon>
        <taxon>Testudinoidea</taxon>
        <taxon>Emydidae</taxon>
        <taxon>Terrapene</taxon>
    </lineage>
</organism>
<dbReference type="GO" id="GO:0016887">
    <property type="term" value="F:ATP hydrolysis activity"/>
    <property type="evidence" value="ECO:0007669"/>
    <property type="project" value="InterPro"/>
</dbReference>
<sequence>MPSTRSQTQAAIDFPRRKQPRTPGAPTAGCKDATSNPTRVILLTRSPREKVLPLSPRKRLGDDNLCNIPQSLPCSPTKQSKGENELPSASHKGRRLFFSEQPTTESPGKRNNLVPSPLHKRQETPRSSERSCLNKQPVCIQLFKQEGTCYQQAKSVLHTAVPDRLLAREKETDAIRQFLKEHVCGEKPGSLYISGAPGTGKTACLSRILQDFQNELPGSKTIVLNCMSLSSSQAVFPAIAEQMGQQGASKVAGRDLVRKLEKQLIAEGTPMTVLVLDEMDQLDSKGQDVLYTVFEWPWLTGSRLVLIGVANALDLTDRILARLQARPKCKPQLLNFPPYTKEQIASILQERLRQVSGDQVLDSTAIQFCARKVSAVSGDARKALDVCRRAIEIVELDVRSQTVFKPLPGKSPATSASVSPVPRRVGLPHISRVISDVYGDRMALGSDGASDSFPLQQKILVCSLLLLARQLKAKEVTLGKLHEAYSRVCRRQQMAPVAQSDCLSLATLLESRGILALKKAKEARLTKVSLKIEERDVEHALKDGVLVGNILAGGQL</sequence>
<dbReference type="SUPFAM" id="SSF46785">
    <property type="entry name" value="Winged helix' DNA-binding domain"/>
    <property type="match status" value="1"/>
</dbReference>
<dbReference type="AlphaFoldDB" id="A0A674IQK4"/>
<dbReference type="InterPro" id="IPR054425">
    <property type="entry name" value="Cdc6_ORC1-like_ATPase_lid"/>
</dbReference>
<dbReference type="GO" id="GO:0000922">
    <property type="term" value="C:spindle pole"/>
    <property type="evidence" value="ECO:0007669"/>
    <property type="project" value="Ensembl"/>
</dbReference>
<dbReference type="GO" id="GO:0030071">
    <property type="term" value="P:regulation of mitotic metaphase/anaphase transition"/>
    <property type="evidence" value="ECO:0007669"/>
    <property type="project" value="Ensembl"/>
</dbReference>
<evidence type="ECO:0000256" key="17">
    <source>
        <dbReference type="SAM" id="MobiDB-lite"/>
    </source>
</evidence>
<keyword evidence="21" id="KW-1185">Reference proteome</keyword>
<dbReference type="GeneTree" id="ENSGT00530000063498"/>
<comment type="function">
    <text evidence="14 16">Involved in the initiation of DNA replication. Also participates in checkpoint controls that ensure DNA replication is completed before mitosis is initiated.</text>
</comment>
<comment type="subcellular location">
    <subcellularLocation>
        <location evidence="2">Cytoplasm</location>
    </subcellularLocation>
    <subcellularLocation>
        <location evidence="1 16">Nucleus</location>
    </subcellularLocation>
</comment>
<dbReference type="PANTHER" id="PTHR10763:SF26">
    <property type="entry name" value="CELL DIVISION CONTROL PROTEIN 6 HOMOLOG"/>
    <property type="match status" value="1"/>
</dbReference>
<dbReference type="Gene3D" id="3.40.50.300">
    <property type="entry name" value="P-loop containing nucleotide triphosphate hydrolases"/>
    <property type="match status" value="1"/>
</dbReference>
<dbReference type="Pfam" id="PF09079">
    <property type="entry name" value="WHD_Cdc6"/>
    <property type="match status" value="1"/>
</dbReference>
<reference evidence="20" key="1">
    <citation type="submission" date="2025-08" db="UniProtKB">
        <authorList>
            <consortium name="Ensembl"/>
        </authorList>
    </citation>
    <scope>IDENTIFICATION</scope>
</reference>
<evidence type="ECO:0000256" key="16">
    <source>
        <dbReference type="PIRNR" id="PIRNR001767"/>
    </source>
</evidence>
<dbReference type="GO" id="GO:0033314">
    <property type="term" value="P:mitotic DNA replication checkpoint signaling"/>
    <property type="evidence" value="ECO:0007669"/>
    <property type="project" value="TreeGrafter"/>
</dbReference>
<dbReference type="PANTHER" id="PTHR10763">
    <property type="entry name" value="CELL DIVISION CONTROL PROTEIN 6-RELATED"/>
    <property type="match status" value="1"/>
</dbReference>
<dbReference type="Pfam" id="PF13401">
    <property type="entry name" value="AAA_22"/>
    <property type="match status" value="1"/>
</dbReference>
<dbReference type="InterPro" id="IPR003593">
    <property type="entry name" value="AAA+_ATPase"/>
</dbReference>
<comment type="similarity">
    <text evidence="3 16">Belongs to the CDC6/cdc18 family.</text>
</comment>
<dbReference type="PIRSF" id="PIRSF001767">
    <property type="entry name" value="Cdc6"/>
    <property type="match status" value="1"/>
</dbReference>
<dbReference type="CDD" id="cd00009">
    <property type="entry name" value="AAA"/>
    <property type="match status" value="1"/>
</dbReference>
<dbReference type="CDD" id="cd08768">
    <property type="entry name" value="Cdc6_C"/>
    <property type="match status" value="1"/>
</dbReference>
<evidence type="ECO:0000313" key="21">
    <source>
        <dbReference type="Proteomes" id="UP000472274"/>
    </source>
</evidence>
<dbReference type="InterPro" id="IPR049945">
    <property type="entry name" value="AAA_22"/>
</dbReference>
<feature type="compositionally biased region" description="Polar residues" evidence="17">
    <location>
        <begin position="1"/>
        <end position="10"/>
    </location>
</feature>
<reference evidence="20" key="2">
    <citation type="submission" date="2025-09" db="UniProtKB">
        <authorList>
            <consortium name="Ensembl"/>
        </authorList>
    </citation>
    <scope>IDENTIFICATION</scope>
</reference>
<dbReference type="Proteomes" id="UP000472274">
    <property type="component" value="Unplaced"/>
</dbReference>
<keyword evidence="10" id="KW-0067">ATP-binding</keyword>
<dbReference type="Ensembl" id="ENSTMTT00000012162.1">
    <property type="protein sequence ID" value="ENSTMTP00000011771.1"/>
    <property type="gene ID" value="ENSTMTG00000008490.1"/>
</dbReference>
<evidence type="ECO:0000256" key="6">
    <source>
        <dbReference type="ARBA" id="ARBA00022618"/>
    </source>
</evidence>
<keyword evidence="5" id="KW-0597">Phosphoprotein</keyword>
<evidence type="ECO:0000313" key="20">
    <source>
        <dbReference type="Ensembl" id="ENSTMTP00000011771.1"/>
    </source>
</evidence>
<dbReference type="Gene3D" id="1.10.8.60">
    <property type="match status" value="1"/>
</dbReference>
<dbReference type="GO" id="GO:0005524">
    <property type="term" value="F:ATP binding"/>
    <property type="evidence" value="ECO:0007669"/>
    <property type="project" value="UniProtKB-KW"/>
</dbReference>
<accession>A0A674IQK4</accession>
<comment type="subunit">
    <text evidence="15">Interacts with PCNA, ORC1, cyclin-CDK. Interacts with HUWE1. Interacts with ANKRD17. Interacts with GRWD1; origin binding of GRWD1 is dependent on CDC6. Interacts with CDT1; are mutually dependent on one another for loading MCM complexes onto chromatin. Interacts with TTC4. Interacts (via Cy motif) with CCNF; the interaction takes place during G2 and M phase. Interacts with CDH1.</text>
</comment>
<feature type="domain" description="AAA+ ATPase" evidence="18">
    <location>
        <begin position="187"/>
        <end position="340"/>
    </location>
</feature>
<dbReference type="GO" id="GO:0003682">
    <property type="term" value="F:chromatin binding"/>
    <property type="evidence" value="ECO:0007669"/>
    <property type="project" value="Ensembl"/>
</dbReference>
<dbReference type="Gene3D" id="1.10.10.10">
    <property type="entry name" value="Winged helix-like DNA-binding domain superfamily/Winged helix DNA-binding domain"/>
    <property type="match status" value="1"/>
</dbReference>
<feature type="region of interest" description="Disordered" evidence="17">
    <location>
        <begin position="1"/>
        <end position="129"/>
    </location>
</feature>
<evidence type="ECO:0000256" key="8">
    <source>
        <dbReference type="ARBA" id="ARBA00022741"/>
    </source>
</evidence>
<dbReference type="GO" id="GO:0051301">
    <property type="term" value="P:cell division"/>
    <property type="evidence" value="ECO:0007669"/>
    <property type="project" value="UniProtKB-UniRule"/>
</dbReference>
<evidence type="ECO:0000256" key="12">
    <source>
        <dbReference type="ARBA" id="ARBA00023242"/>
    </source>
</evidence>
<evidence type="ECO:0000256" key="5">
    <source>
        <dbReference type="ARBA" id="ARBA00022553"/>
    </source>
</evidence>
<keyword evidence="11" id="KW-0832">Ubl conjugation</keyword>
<dbReference type="InterPro" id="IPR015163">
    <property type="entry name" value="Cdc6_C"/>
</dbReference>
<dbReference type="FunFam" id="3.40.50.300:FF:000547">
    <property type="entry name" value="Cell division control protein"/>
    <property type="match status" value="1"/>
</dbReference>
<feature type="compositionally biased region" description="Polar residues" evidence="17">
    <location>
        <begin position="67"/>
        <end position="79"/>
    </location>
</feature>
<dbReference type="GO" id="GO:0072686">
    <property type="term" value="C:mitotic spindle"/>
    <property type="evidence" value="ECO:0007669"/>
    <property type="project" value="Ensembl"/>
</dbReference>
<gene>
    <name evidence="20" type="primary">CDC6</name>
</gene>
<dbReference type="InterPro" id="IPR016314">
    <property type="entry name" value="Cdc6/18"/>
</dbReference>
<evidence type="ECO:0000256" key="3">
    <source>
        <dbReference type="ARBA" id="ARBA00006184"/>
    </source>
</evidence>
<dbReference type="GO" id="GO:0005829">
    <property type="term" value="C:cytosol"/>
    <property type="evidence" value="ECO:0007669"/>
    <property type="project" value="Ensembl"/>
</dbReference>